<keyword evidence="2" id="KW-1185">Reference proteome</keyword>
<sequence>TRVLFWDGPRSLERRSDDRDDTWAGIPCPNFHATPVEERLGTTCDLACNRHHTQRIFSGIGCRALRPQSRGLTTRPPWPGPAFSRLDRLLQIGPRDFGAPHQSAMKNVKFLIRTRRSLDGPRFSS</sequence>
<comment type="caution">
    <text evidence="1">The sequence shown here is derived from an EMBL/GenBank/DDBJ whole genome shotgun (WGS) entry which is preliminary data.</text>
</comment>
<name>A0A4Y2JTJ4_ARAVE</name>
<evidence type="ECO:0000313" key="1">
    <source>
        <dbReference type="EMBL" id="GBM93691.1"/>
    </source>
</evidence>
<evidence type="ECO:0000313" key="2">
    <source>
        <dbReference type="Proteomes" id="UP000499080"/>
    </source>
</evidence>
<reference evidence="1 2" key="1">
    <citation type="journal article" date="2019" name="Sci. Rep.">
        <title>Orb-weaving spider Araneus ventricosus genome elucidates the spidroin gene catalogue.</title>
        <authorList>
            <person name="Kono N."/>
            <person name="Nakamura H."/>
            <person name="Ohtoshi R."/>
            <person name="Moran D.A.P."/>
            <person name="Shinohara A."/>
            <person name="Yoshida Y."/>
            <person name="Fujiwara M."/>
            <person name="Mori M."/>
            <person name="Tomita M."/>
            <person name="Arakawa K."/>
        </authorList>
    </citation>
    <scope>NUCLEOTIDE SEQUENCE [LARGE SCALE GENOMIC DNA]</scope>
</reference>
<dbReference type="EMBL" id="BGPR01269170">
    <property type="protein sequence ID" value="GBM93691.1"/>
    <property type="molecule type" value="Genomic_DNA"/>
</dbReference>
<proteinExistence type="predicted"/>
<gene>
    <name evidence="1" type="ORF">AVEN_177468_1</name>
</gene>
<protein>
    <submittedName>
        <fullName evidence="1">Uncharacterized protein</fullName>
    </submittedName>
</protein>
<dbReference type="Proteomes" id="UP000499080">
    <property type="component" value="Unassembled WGS sequence"/>
</dbReference>
<feature type="non-terminal residue" evidence="1">
    <location>
        <position position="1"/>
    </location>
</feature>
<organism evidence="1 2">
    <name type="scientific">Araneus ventricosus</name>
    <name type="common">Orbweaver spider</name>
    <name type="synonym">Epeira ventricosa</name>
    <dbReference type="NCBI Taxonomy" id="182803"/>
    <lineage>
        <taxon>Eukaryota</taxon>
        <taxon>Metazoa</taxon>
        <taxon>Ecdysozoa</taxon>
        <taxon>Arthropoda</taxon>
        <taxon>Chelicerata</taxon>
        <taxon>Arachnida</taxon>
        <taxon>Araneae</taxon>
        <taxon>Araneomorphae</taxon>
        <taxon>Entelegynae</taxon>
        <taxon>Araneoidea</taxon>
        <taxon>Araneidae</taxon>
        <taxon>Araneus</taxon>
    </lineage>
</organism>
<dbReference type="AlphaFoldDB" id="A0A4Y2JTJ4"/>
<accession>A0A4Y2JTJ4</accession>